<evidence type="ECO:0008006" key="7">
    <source>
        <dbReference type="Google" id="ProtNLM"/>
    </source>
</evidence>
<dbReference type="GO" id="GO:0016020">
    <property type="term" value="C:membrane"/>
    <property type="evidence" value="ECO:0007669"/>
    <property type="project" value="UniProtKB-SubCell"/>
</dbReference>
<keyword evidence="3 5" id="KW-1133">Transmembrane helix</keyword>
<evidence type="ECO:0000256" key="5">
    <source>
        <dbReference type="SAM" id="Phobius"/>
    </source>
</evidence>
<dbReference type="EMBL" id="LAZR01061975">
    <property type="protein sequence ID" value="KKK62473.1"/>
    <property type="molecule type" value="Genomic_DNA"/>
</dbReference>
<protein>
    <recommendedName>
        <fullName evidence="7">ABC transmembrane type-1 domain-containing protein</fullName>
    </recommendedName>
</protein>
<dbReference type="InterPro" id="IPR035906">
    <property type="entry name" value="MetI-like_sf"/>
</dbReference>
<reference evidence="6" key="1">
    <citation type="journal article" date="2015" name="Nature">
        <title>Complex archaea that bridge the gap between prokaryotes and eukaryotes.</title>
        <authorList>
            <person name="Spang A."/>
            <person name="Saw J.H."/>
            <person name="Jorgensen S.L."/>
            <person name="Zaremba-Niedzwiedzka K."/>
            <person name="Martijn J."/>
            <person name="Lind A.E."/>
            <person name="van Eijk R."/>
            <person name="Schleper C."/>
            <person name="Guy L."/>
            <person name="Ettema T.J."/>
        </authorList>
    </citation>
    <scope>NUCLEOTIDE SEQUENCE</scope>
</reference>
<sequence length="122" mass="13001">MLGAAEHATTSAIVSRRSFRGALFELSVILILLPLLVEVVISLTGRDGAANYVKWWAAARGWRVLWSTLQVAGLAGLFATVLAWILASTAAKCSRRAAATRSSLCFSMSSHTSNAMTSWSTG</sequence>
<organism evidence="6">
    <name type="scientific">marine sediment metagenome</name>
    <dbReference type="NCBI Taxonomy" id="412755"/>
    <lineage>
        <taxon>unclassified sequences</taxon>
        <taxon>metagenomes</taxon>
        <taxon>ecological metagenomes</taxon>
    </lineage>
</organism>
<feature type="transmembrane region" description="Helical" evidence="5">
    <location>
        <begin position="64"/>
        <end position="87"/>
    </location>
</feature>
<keyword evidence="2 5" id="KW-0812">Transmembrane</keyword>
<comment type="caution">
    <text evidence="6">The sequence shown here is derived from an EMBL/GenBank/DDBJ whole genome shotgun (WGS) entry which is preliminary data.</text>
</comment>
<comment type="subcellular location">
    <subcellularLocation>
        <location evidence="1">Membrane</location>
        <topology evidence="1">Multi-pass membrane protein</topology>
    </subcellularLocation>
</comment>
<evidence type="ECO:0000256" key="4">
    <source>
        <dbReference type="ARBA" id="ARBA00023136"/>
    </source>
</evidence>
<gene>
    <name evidence="6" type="ORF">LCGC14_3003990</name>
</gene>
<dbReference type="SUPFAM" id="SSF161098">
    <property type="entry name" value="MetI-like"/>
    <property type="match status" value="1"/>
</dbReference>
<accession>A0A0F8X0P2</accession>
<evidence type="ECO:0000313" key="6">
    <source>
        <dbReference type="EMBL" id="KKK62473.1"/>
    </source>
</evidence>
<evidence type="ECO:0000256" key="2">
    <source>
        <dbReference type="ARBA" id="ARBA00022692"/>
    </source>
</evidence>
<feature type="non-terminal residue" evidence="6">
    <location>
        <position position="122"/>
    </location>
</feature>
<feature type="transmembrane region" description="Helical" evidence="5">
    <location>
        <begin position="23"/>
        <end position="44"/>
    </location>
</feature>
<dbReference type="AlphaFoldDB" id="A0A0F8X0P2"/>
<evidence type="ECO:0000256" key="3">
    <source>
        <dbReference type="ARBA" id="ARBA00022989"/>
    </source>
</evidence>
<dbReference type="Gene3D" id="1.10.3720.10">
    <property type="entry name" value="MetI-like"/>
    <property type="match status" value="1"/>
</dbReference>
<keyword evidence="4 5" id="KW-0472">Membrane</keyword>
<name>A0A0F8X0P2_9ZZZZ</name>
<proteinExistence type="predicted"/>
<evidence type="ECO:0000256" key="1">
    <source>
        <dbReference type="ARBA" id="ARBA00004141"/>
    </source>
</evidence>